<reference evidence="3 4" key="1">
    <citation type="submission" date="2019-02" db="EMBL/GenBank/DDBJ databases">
        <title>Genome sequencing of Clostridium botulinum clinical isolates.</title>
        <authorList>
            <person name="Brunt J."/>
            <person name="Van Vliet A.H.M."/>
            <person name="Stringer S.C."/>
            <person name="Grant K.A."/>
            <person name="Carter A.C."/>
            <person name="Peck M.W."/>
        </authorList>
    </citation>
    <scope>NUCLEOTIDE SEQUENCE [LARGE SCALE GENOMIC DNA]</scope>
    <source>
        <strain evidence="3 4">H113700579</strain>
    </source>
</reference>
<dbReference type="PROSITE" id="PS50943">
    <property type="entry name" value="HTH_CROC1"/>
    <property type="match status" value="1"/>
</dbReference>
<sequence length="62" mass="7099">MDLRVERAKRKWTQDELSERSGIARGTISNIENGKQKLENVTVKVLVNLSKALNVPLNNFFE</sequence>
<comment type="caution">
    <text evidence="3">The sequence shown here is derived from an EMBL/GenBank/DDBJ whole genome shotgun (WGS) entry which is preliminary data.</text>
</comment>
<dbReference type="EMBL" id="SGKU01000003">
    <property type="protein sequence ID" value="NFA41317.1"/>
    <property type="molecule type" value="Genomic_DNA"/>
</dbReference>
<dbReference type="CDD" id="cd00093">
    <property type="entry name" value="HTH_XRE"/>
    <property type="match status" value="1"/>
</dbReference>
<dbReference type="Proteomes" id="UP000472355">
    <property type="component" value="Unassembled WGS sequence"/>
</dbReference>
<dbReference type="Pfam" id="PF01381">
    <property type="entry name" value="HTH_3"/>
    <property type="match status" value="1"/>
</dbReference>
<evidence type="ECO:0000313" key="4">
    <source>
        <dbReference type="Proteomes" id="UP000472355"/>
    </source>
</evidence>
<dbReference type="GO" id="GO:0003677">
    <property type="term" value="F:DNA binding"/>
    <property type="evidence" value="ECO:0007669"/>
    <property type="project" value="UniProtKB-KW"/>
</dbReference>
<evidence type="ECO:0000256" key="1">
    <source>
        <dbReference type="ARBA" id="ARBA00023125"/>
    </source>
</evidence>
<dbReference type="InterPro" id="IPR050807">
    <property type="entry name" value="TransReg_Diox_bact_type"/>
</dbReference>
<dbReference type="PANTHER" id="PTHR46797:SF1">
    <property type="entry name" value="METHYLPHOSPHONATE SYNTHASE"/>
    <property type="match status" value="1"/>
</dbReference>
<dbReference type="InterPro" id="IPR001387">
    <property type="entry name" value="Cro/C1-type_HTH"/>
</dbReference>
<dbReference type="PANTHER" id="PTHR46797">
    <property type="entry name" value="HTH-TYPE TRANSCRIPTIONAL REGULATOR"/>
    <property type="match status" value="1"/>
</dbReference>
<evidence type="ECO:0000259" key="2">
    <source>
        <dbReference type="PROSITE" id="PS50943"/>
    </source>
</evidence>
<proteinExistence type="predicted"/>
<dbReference type="GO" id="GO:0005829">
    <property type="term" value="C:cytosol"/>
    <property type="evidence" value="ECO:0007669"/>
    <property type="project" value="TreeGrafter"/>
</dbReference>
<name>A0A6M0SK60_CLOBO</name>
<dbReference type="AlphaFoldDB" id="A0A6M0SK60"/>
<gene>
    <name evidence="3" type="ORF">EXM65_01685</name>
</gene>
<organism evidence="3 4">
    <name type="scientific">Clostridium botulinum</name>
    <dbReference type="NCBI Taxonomy" id="1491"/>
    <lineage>
        <taxon>Bacteria</taxon>
        <taxon>Bacillati</taxon>
        <taxon>Bacillota</taxon>
        <taxon>Clostridia</taxon>
        <taxon>Eubacteriales</taxon>
        <taxon>Clostridiaceae</taxon>
        <taxon>Clostridium</taxon>
    </lineage>
</organism>
<accession>A0A6M0SK60</accession>
<keyword evidence="1" id="KW-0238">DNA-binding</keyword>
<evidence type="ECO:0000313" key="3">
    <source>
        <dbReference type="EMBL" id="NFA41317.1"/>
    </source>
</evidence>
<dbReference type="GO" id="GO:0003700">
    <property type="term" value="F:DNA-binding transcription factor activity"/>
    <property type="evidence" value="ECO:0007669"/>
    <property type="project" value="TreeGrafter"/>
</dbReference>
<dbReference type="SMART" id="SM00530">
    <property type="entry name" value="HTH_XRE"/>
    <property type="match status" value="1"/>
</dbReference>
<protein>
    <submittedName>
        <fullName evidence="3">XRE family transcriptional regulator</fullName>
    </submittedName>
</protein>
<dbReference type="SUPFAM" id="SSF47413">
    <property type="entry name" value="lambda repressor-like DNA-binding domains"/>
    <property type="match status" value="1"/>
</dbReference>
<feature type="domain" description="HTH cro/C1-type" evidence="2">
    <location>
        <begin position="3"/>
        <end position="60"/>
    </location>
</feature>
<dbReference type="InterPro" id="IPR010982">
    <property type="entry name" value="Lambda_DNA-bd_dom_sf"/>
</dbReference>
<dbReference type="Gene3D" id="1.10.260.40">
    <property type="entry name" value="lambda repressor-like DNA-binding domains"/>
    <property type="match status" value="1"/>
</dbReference>